<dbReference type="SMART" id="SM00988">
    <property type="entry name" value="UreE_N"/>
    <property type="match status" value="1"/>
</dbReference>
<dbReference type="GO" id="GO:0051082">
    <property type="term" value="F:unfolded protein binding"/>
    <property type="evidence" value="ECO:0007669"/>
    <property type="project" value="UniProtKB-UniRule"/>
</dbReference>
<dbReference type="SUPFAM" id="SSF69737">
    <property type="entry name" value="Urease metallochaperone UreE, C-terminal domain"/>
    <property type="match status" value="1"/>
</dbReference>
<reference evidence="8" key="1">
    <citation type="submission" date="2017-12" db="EMBL/GenBank/DDBJ databases">
        <title>Draft genome sequence of Telmatospirillum siberiense 26-4b1T, an acidotolerant peatland alphaproteobacterium potentially involved in sulfur cycling.</title>
        <authorList>
            <person name="Hausmann B."/>
            <person name="Pjevac P."/>
            <person name="Schreck K."/>
            <person name="Herbold C.W."/>
            <person name="Daims H."/>
            <person name="Wagner M."/>
            <person name="Pester M."/>
            <person name="Loy A."/>
        </authorList>
    </citation>
    <scope>NUCLEOTIDE SEQUENCE [LARGE SCALE GENOMIC DNA]</scope>
    <source>
        <strain evidence="8">26-4b1</strain>
    </source>
</reference>
<dbReference type="GO" id="GO:0065003">
    <property type="term" value="P:protein-containing complex assembly"/>
    <property type="evidence" value="ECO:0007669"/>
    <property type="project" value="InterPro"/>
</dbReference>
<dbReference type="OrthoDB" id="9802215at2"/>
<name>A0A2N3PTI1_9PROT</name>
<dbReference type="PIRSF" id="PIRSF036402">
    <property type="entry name" value="Ureas_acces_UreE"/>
    <property type="match status" value="1"/>
</dbReference>
<evidence type="ECO:0000256" key="2">
    <source>
        <dbReference type="ARBA" id="ARBA00022490"/>
    </source>
</evidence>
<evidence type="ECO:0000256" key="3">
    <source>
        <dbReference type="ARBA" id="ARBA00022596"/>
    </source>
</evidence>
<evidence type="ECO:0000313" key="7">
    <source>
        <dbReference type="EMBL" id="PKU23708.1"/>
    </source>
</evidence>
<keyword evidence="2 5" id="KW-0963">Cytoplasm</keyword>
<evidence type="ECO:0000256" key="5">
    <source>
        <dbReference type="HAMAP-Rule" id="MF_00822"/>
    </source>
</evidence>
<sequence length="151" mass="16472">MRRALSLHRPGDWPADRARASITLAWADRHRRRLAMTDDSGGEFLLDLPEASLLAEGCGLRLSDGEWIAVRAAPEAVVDIACHDAESLIRIAWHIGNRHAPVQILEGGGLRIQDDHVLVGMVEQLGGHIVRHRAAFHAEGGAYAAGEHHHA</sequence>
<dbReference type="Gene3D" id="2.60.260.20">
    <property type="entry name" value="Urease metallochaperone UreE, N-terminal domain"/>
    <property type="match status" value="1"/>
</dbReference>
<keyword evidence="4 5" id="KW-0143">Chaperone</keyword>
<dbReference type="InterPro" id="IPR036118">
    <property type="entry name" value="UreE_N_sf"/>
</dbReference>
<dbReference type="InterPro" id="IPR007864">
    <property type="entry name" value="UreE_C_dom"/>
</dbReference>
<dbReference type="GO" id="GO:0019627">
    <property type="term" value="P:urea metabolic process"/>
    <property type="evidence" value="ECO:0007669"/>
    <property type="project" value="InterPro"/>
</dbReference>
<dbReference type="GO" id="GO:0006457">
    <property type="term" value="P:protein folding"/>
    <property type="evidence" value="ECO:0007669"/>
    <property type="project" value="InterPro"/>
</dbReference>
<accession>A0A2N3PTI1</accession>
<dbReference type="HAMAP" id="MF_00822">
    <property type="entry name" value="UreE"/>
    <property type="match status" value="1"/>
</dbReference>
<evidence type="ECO:0000256" key="1">
    <source>
        <dbReference type="ARBA" id="ARBA00004496"/>
    </source>
</evidence>
<dbReference type="EMBL" id="PIUM01000018">
    <property type="protein sequence ID" value="PKU23708.1"/>
    <property type="molecule type" value="Genomic_DNA"/>
</dbReference>
<comment type="caution">
    <text evidence="7">The sequence shown here is derived from an EMBL/GenBank/DDBJ whole genome shotgun (WGS) entry which is preliminary data.</text>
</comment>
<comment type="subcellular location">
    <subcellularLocation>
        <location evidence="1 5">Cytoplasm</location>
    </subcellularLocation>
</comment>
<dbReference type="RefSeq" id="WP_101251561.1">
    <property type="nucleotide sequence ID" value="NZ_PIUM01000018.1"/>
</dbReference>
<gene>
    <name evidence="5" type="primary">ureE</name>
    <name evidence="7" type="ORF">CWS72_15160</name>
</gene>
<dbReference type="GO" id="GO:0005737">
    <property type="term" value="C:cytoplasm"/>
    <property type="evidence" value="ECO:0007669"/>
    <property type="project" value="UniProtKB-SubCell"/>
</dbReference>
<dbReference type="Proteomes" id="UP000233293">
    <property type="component" value="Unassembled WGS sequence"/>
</dbReference>
<feature type="domain" description="UreE urease accessory N-terminal" evidence="6">
    <location>
        <begin position="3"/>
        <end position="68"/>
    </location>
</feature>
<dbReference type="AlphaFoldDB" id="A0A2N3PTI1"/>
<dbReference type="GO" id="GO:0016151">
    <property type="term" value="F:nickel cation binding"/>
    <property type="evidence" value="ECO:0007669"/>
    <property type="project" value="UniProtKB-UniRule"/>
</dbReference>
<dbReference type="Gene3D" id="3.30.70.790">
    <property type="entry name" value="UreE, C-terminal domain"/>
    <property type="match status" value="1"/>
</dbReference>
<keyword evidence="3 5" id="KW-0533">Nickel</keyword>
<dbReference type="InterPro" id="IPR012406">
    <property type="entry name" value="UreE"/>
</dbReference>
<dbReference type="Pfam" id="PF02814">
    <property type="entry name" value="UreE_N"/>
    <property type="match status" value="1"/>
</dbReference>
<comment type="similarity">
    <text evidence="5">Belongs to the UreE family.</text>
</comment>
<dbReference type="SUPFAM" id="SSF69287">
    <property type="entry name" value="Urease metallochaperone UreE, N-terminal domain"/>
    <property type="match status" value="1"/>
</dbReference>
<evidence type="ECO:0000256" key="4">
    <source>
        <dbReference type="ARBA" id="ARBA00023186"/>
    </source>
</evidence>
<evidence type="ECO:0000313" key="8">
    <source>
        <dbReference type="Proteomes" id="UP000233293"/>
    </source>
</evidence>
<organism evidence="7 8">
    <name type="scientific">Telmatospirillum siberiense</name>
    <dbReference type="NCBI Taxonomy" id="382514"/>
    <lineage>
        <taxon>Bacteria</taxon>
        <taxon>Pseudomonadati</taxon>
        <taxon>Pseudomonadota</taxon>
        <taxon>Alphaproteobacteria</taxon>
        <taxon>Rhodospirillales</taxon>
        <taxon>Rhodospirillaceae</taxon>
        <taxon>Telmatospirillum</taxon>
    </lineage>
</organism>
<comment type="function">
    <text evidence="5">Involved in urease metallocenter assembly. Binds nickel. Probably functions as a nickel donor during metallocenter assembly.</text>
</comment>
<dbReference type="Pfam" id="PF05194">
    <property type="entry name" value="UreE_C"/>
    <property type="match status" value="1"/>
</dbReference>
<evidence type="ECO:0000259" key="6">
    <source>
        <dbReference type="SMART" id="SM00988"/>
    </source>
</evidence>
<protein>
    <recommendedName>
        <fullName evidence="5">Urease accessory protein UreE</fullName>
    </recommendedName>
</protein>
<keyword evidence="8" id="KW-1185">Reference proteome</keyword>
<dbReference type="InterPro" id="IPR004029">
    <property type="entry name" value="UreE_N"/>
</dbReference>
<proteinExistence type="inferred from homology"/>